<dbReference type="AlphaFoldDB" id="Q1MHE0"/>
<accession>Q1MHE0</accession>
<dbReference type="HOGENOM" id="CLU_626811_0_0_5"/>
<dbReference type="EnsemblBacteria" id="CAK07624">
    <property type="protein sequence ID" value="CAK07624"/>
    <property type="gene ID" value="RL2131"/>
</dbReference>
<keyword evidence="2" id="KW-1185">Reference proteome</keyword>
<organism evidence="1 2">
    <name type="scientific">Rhizobium johnstonii (strain DSM 114642 / LMG 32736 / 3841)</name>
    <name type="common">Rhizobium leguminosarum bv. viciae</name>
    <dbReference type="NCBI Taxonomy" id="216596"/>
    <lineage>
        <taxon>Bacteria</taxon>
        <taxon>Pseudomonadati</taxon>
        <taxon>Pseudomonadota</taxon>
        <taxon>Alphaproteobacteria</taxon>
        <taxon>Hyphomicrobiales</taxon>
        <taxon>Rhizobiaceae</taxon>
        <taxon>Rhizobium/Agrobacterium group</taxon>
        <taxon>Rhizobium</taxon>
        <taxon>Rhizobium johnstonii</taxon>
    </lineage>
</organism>
<dbReference type="KEGG" id="rle:RL2131"/>
<evidence type="ECO:0000313" key="1">
    <source>
        <dbReference type="EMBL" id="CAK07624.1"/>
    </source>
</evidence>
<name>Q1MHE0_RHIJ3</name>
<gene>
    <name evidence="1" type="ordered locus">RL2131</name>
</gene>
<reference evidence="1 2" key="1">
    <citation type="journal article" date="2006" name="Genome Biol.">
        <title>The genome of Rhizobium leguminosarum has recognizable core and accessory components.</title>
        <authorList>
            <person name="Young J.W."/>
            <person name="Crossman L.C."/>
            <person name="Johnston A.W.B."/>
            <person name="Thomson N.R."/>
            <person name="Ghazoui Z.F."/>
            <person name="Hull K.H."/>
            <person name="Wexler M."/>
            <person name="Curson A.R.J."/>
            <person name="Todd J.D."/>
            <person name="Poole P.S."/>
            <person name="Mauchline T.H."/>
            <person name="East A.K."/>
            <person name="Quail M.A."/>
            <person name="Churcher C."/>
            <person name="Arrowsmith C."/>
            <person name="Cherevach A."/>
            <person name="Chillingworth T."/>
            <person name="Clarke K."/>
            <person name="Cronin A."/>
            <person name="Davis P."/>
            <person name="Fraser A."/>
            <person name="Hance Z."/>
            <person name="Hauser H."/>
            <person name="Jagels K."/>
            <person name="Moule S."/>
            <person name="Mungall K."/>
            <person name="Norbertczak H."/>
            <person name="Rabbinowitsch E."/>
            <person name="Sanders M."/>
            <person name="Simmonds M."/>
            <person name="Whitehead S."/>
            <person name="Parkhill J."/>
        </authorList>
    </citation>
    <scope>NUCLEOTIDE SEQUENCE [LARGE SCALE GENOMIC DNA]</scope>
    <source>
        <strain evidence="2">DSM 114642 / LMG 32736 / 3841</strain>
    </source>
</reference>
<evidence type="ECO:0000313" key="2">
    <source>
        <dbReference type="Proteomes" id="UP000006575"/>
    </source>
</evidence>
<protein>
    <submittedName>
        <fullName evidence="1">Uncharacterized protein</fullName>
    </submittedName>
</protein>
<dbReference type="Proteomes" id="UP000006575">
    <property type="component" value="Chromosome"/>
</dbReference>
<proteinExistence type="predicted"/>
<dbReference type="GeneID" id="303207146"/>
<dbReference type="EMBL" id="AM236080">
    <property type="protein sequence ID" value="CAK07624.1"/>
    <property type="molecule type" value="Genomic_DNA"/>
</dbReference>
<dbReference type="eggNOG" id="ENOG50342BM">
    <property type="taxonomic scope" value="Bacteria"/>
</dbReference>
<sequence length="437" mass="48666">MTNQQILHAAQAYVEAFRAAIVKSDKDFRELLQGRGRGFSSGAHGVVEFTDELLAAARALSDRAIKDFGSSSIHDKTVDEVARNTVFDSDVTVPSKTVAAAVVAAIRDAANHEYRKIRPNQLFRFSGEIEDVRVGPVRIVSRRLLAEEVAAKYDAIRISEQTKGNNAFTYTEEDGDREALIHLPEVCWDVSVRGMPKILDVQAQWLIDVAVSFIRLQYKTQPGLFPKLADVEPHPINPYQWSMEGLTLGPEGPSFGGGTAPTWYEVDEGIATIFESASVVEVARKVFNPDNKSVAERFQQMLGWMTRARQAKEPAERVLLFFTAIESLLTGGDKDAPITDTIARAAGVMWTSNETTRFAFYTALKKLYGLRSRIVHTGHRSVAQLELNNIHYIAWNLAHLVLHKVDLSQKHEDFLTDIKEATFGGKWKALLVPNEGN</sequence>
<dbReference type="RefSeq" id="WP_011651734.1">
    <property type="nucleotide sequence ID" value="NC_008380.1"/>
</dbReference>